<dbReference type="OrthoDB" id="3792684at2759"/>
<evidence type="ECO:0000256" key="1">
    <source>
        <dbReference type="SAM" id="MobiDB-lite"/>
    </source>
</evidence>
<organism evidence="2 3">
    <name type="scientific">Massarina eburnea CBS 473.64</name>
    <dbReference type="NCBI Taxonomy" id="1395130"/>
    <lineage>
        <taxon>Eukaryota</taxon>
        <taxon>Fungi</taxon>
        <taxon>Dikarya</taxon>
        <taxon>Ascomycota</taxon>
        <taxon>Pezizomycotina</taxon>
        <taxon>Dothideomycetes</taxon>
        <taxon>Pleosporomycetidae</taxon>
        <taxon>Pleosporales</taxon>
        <taxon>Massarineae</taxon>
        <taxon>Massarinaceae</taxon>
        <taxon>Massarina</taxon>
    </lineage>
</organism>
<accession>A0A6A6RNA7</accession>
<gene>
    <name evidence="2" type="ORF">P280DRAFT_193923</name>
</gene>
<dbReference type="EMBL" id="MU006806">
    <property type="protein sequence ID" value="KAF2635554.1"/>
    <property type="molecule type" value="Genomic_DNA"/>
</dbReference>
<dbReference type="AlphaFoldDB" id="A0A6A6RNA7"/>
<evidence type="ECO:0000313" key="2">
    <source>
        <dbReference type="EMBL" id="KAF2635554.1"/>
    </source>
</evidence>
<feature type="region of interest" description="Disordered" evidence="1">
    <location>
        <begin position="382"/>
        <end position="410"/>
    </location>
</feature>
<dbReference type="Proteomes" id="UP000799753">
    <property type="component" value="Unassembled WGS sequence"/>
</dbReference>
<evidence type="ECO:0000313" key="3">
    <source>
        <dbReference type="Proteomes" id="UP000799753"/>
    </source>
</evidence>
<feature type="compositionally biased region" description="Polar residues" evidence="1">
    <location>
        <begin position="382"/>
        <end position="391"/>
    </location>
</feature>
<name>A0A6A6RNA7_9PLEO</name>
<reference evidence="2" key="1">
    <citation type="journal article" date="2020" name="Stud. Mycol.">
        <title>101 Dothideomycetes genomes: a test case for predicting lifestyles and emergence of pathogens.</title>
        <authorList>
            <person name="Haridas S."/>
            <person name="Albert R."/>
            <person name="Binder M."/>
            <person name="Bloem J."/>
            <person name="Labutti K."/>
            <person name="Salamov A."/>
            <person name="Andreopoulos B."/>
            <person name="Baker S."/>
            <person name="Barry K."/>
            <person name="Bills G."/>
            <person name="Bluhm B."/>
            <person name="Cannon C."/>
            <person name="Castanera R."/>
            <person name="Culley D."/>
            <person name="Daum C."/>
            <person name="Ezra D."/>
            <person name="Gonzalez J."/>
            <person name="Henrissat B."/>
            <person name="Kuo A."/>
            <person name="Liang C."/>
            <person name="Lipzen A."/>
            <person name="Lutzoni F."/>
            <person name="Magnuson J."/>
            <person name="Mondo S."/>
            <person name="Nolan M."/>
            <person name="Ohm R."/>
            <person name="Pangilinan J."/>
            <person name="Park H.-J."/>
            <person name="Ramirez L."/>
            <person name="Alfaro M."/>
            <person name="Sun H."/>
            <person name="Tritt A."/>
            <person name="Yoshinaga Y."/>
            <person name="Zwiers L.-H."/>
            <person name="Turgeon B."/>
            <person name="Goodwin S."/>
            <person name="Spatafora J."/>
            <person name="Crous P."/>
            <person name="Grigoriev I."/>
        </authorList>
    </citation>
    <scope>NUCLEOTIDE SEQUENCE</scope>
    <source>
        <strain evidence="2">CBS 473.64</strain>
    </source>
</reference>
<proteinExistence type="predicted"/>
<keyword evidence="3" id="KW-1185">Reference proteome</keyword>
<sequence>MHLRSNVSIPVVPFFVNTLCIEHLNSLSMVNAHMPGSPSSNTAELLYQLHCRIASLENQVRQQQGYVNVIPYIAREVRTHEDILGRHEEDLKIHADILGRHEEDLKFHANILESQANTLDHHINQFGSQNNHLTLLDNDVALHTNMLETQTNLGDLYNNQFKSHNNHLARLDNDVALHTNMLETQINLGDIHINQFEAHNNHLALLDNHVALHTNMWDLHNNQFEAQNDHLAPLDDDVAFHTNMLETQTNLGDLHNNQSEAQNNHLAPLDDDVALRDDDLLQMRDQLVHQDNYLARQGVQLTANHDELAQYRRELVEHGHKLSIYVEEFAKHSNDLRECSEITQHFGEYIRRWSSMIEPEPLISIPQTPVTPRSGRRANMLGSITPNNNLRSIPRTPVTPRSGRRANMLGSITPKNNLRSLLPPAGVQIPMVPLNNLELIVFFLNCAVRPLFAARLYAKLGPRKIADIVNEYREVLPEGFRANTISRKITQALRKGQDEAAEGGARWLDETYALFAAADDAKATDLIRLNDEEAASAPDFDVLNMVRGLRKYPAENGVEGLFTQCVRFCAENNVSYKLSRIHIMAIAIDNKLHPSTAIEMVSESDDDASDAE</sequence>
<protein>
    <submittedName>
        <fullName evidence="2">Uncharacterized protein</fullName>
    </submittedName>
</protein>